<dbReference type="Proteomes" id="UP000887579">
    <property type="component" value="Unplaced"/>
</dbReference>
<dbReference type="WBParaSite" id="ES5_v2.g7751.t1">
    <property type="protein sequence ID" value="ES5_v2.g7751.t1"/>
    <property type="gene ID" value="ES5_v2.g7751"/>
</dbReference>
<organism evidence="1 2">
    <name type="scientific">Panagrolaimus sp. ES5</name>
    <dbReference type="NCBI Taxonomy" id="591445"/>
    <lineage>
        <taxon>Eukaryota</taxon>
        <taxon>Metazoa</taxon>
        <taxon>Ecdysozoa</taxon>
        <taxon>Nematoda</taxon>
        <taxon>Chromadorea</taxon>
        <taxon>Rhabditida</taxon>
        <taxon>Tylenchina</taxon>
        <taxon>Panagrolaimomorpha</taxon>
        <taxon>Panagrolaimoidea</taxon>
        <taxon>Panagrolaimidae</taxon>
        <taxon>Panagrolaimus</taxon>
    </lineage>
</organism>
<protein>
    <submittedName>
        <fullName evidence="2">Peptidase S8/S53 domain-containing protein</fullName>
    </submittedName>
</protein>
<proteinExistence type="predicted"/>
<reference evidence="2" key="1">
    <citation type="submission" date="2022-11" db="UniProtKB">
        <authorList>
            <consortium name="WormBaseParasite"/>
        </authorList>
    </citation>
    <scope>IDENTIFICATION</scope>
</reference>
<evidence type="ECO:0000313" key="1">
    <source>
        <dbReference type="Proteomes" id="UP000887579"/>
    </source>
</evidence>
<evidence type="ECO:0000313" key="2">
    <source>
        <dbReference type="WBParaSite" id="ES5_v2.g7751.t1"/>
    </source>
</evidence>
<sequence length="262" mass="29504">MSAVSAFLNYISKDFSQQKLFLSKYPEFDGRGIKIAVIDGAVDLSLVGLQKTSNGLPKIIDCFDFSGAGDVDTSIIREMDDERCLIGLSGRKFKIPLKWKNPSQKWHLGLKSLLKPMTKLNEKLPEIDCIVWFNGKKWVACIDTLKDGLENAKVLTNFRDKHEYDILLFSQLELELCYCITINNEGNLLQIYTPYDEHASFVIQVAAAYFPDKSDDQNGLAPGAQIISMNIMNADDDLFISALKQAVSFKHVYLSLIKTLSF</sequence>
<accession>A0AC34GSZ1</accession>
<name>A0AC34GSZ1_9BILA</name>